<dbReference type="InterPro" id="IPR008367">
    <property type="entry name" value="Regucalcin"/>
</dbReference>
<feature type="domain" description="SMP-30/Gluconolactonase/LRE-like region" evidence="16">
    <location>
        <begin position="35"/>
        <end position="293"/>
    </location>
</feature>
<evidence type="ECO:0000256" key="9">
    <source>
        <dbReference type="ARBA" id="ARBA00022490"/>
    </source>
</evidence>
<feature type="binding site" evidence="15">
    <location>
        <position position="233"/>
    </location>
    <ligand>
        <name>a divalent metal cation</name>
        <dbReference type="ChEBI" id="CHEBI:60240"/>
    </ligand>
</feature>
<dbReference type="GO" id="GO:0005737">
    <property type="term" value="C:cytoplasm"/>
    <property type="evidence" value="ECO:0007669"/>
    <property type="project" value="UniProtKB-SubCell"/>
</dbReference>
<dbReference type="Pfam" id="PF08450">
    <property type="entry name" value="SGL"/>
    <property type="match status" value="1"/>
</dbReference>
<comment type="cofactor">
    <cofactor evidence="3">
        <name>Mn(2+)</name>
        <dbReference type="ChEBI" id="CHEBI:29035"/>
    </cofactor>
</comment>
<evidence type="ECO:0000256" key="14">
    <source>
        <dbReference type="PIRSR" id="PIRSR605511-1"/>
    </source>
</evidence>
<dbReference type="OrthoDB" id="423498at2759"/>
<evidence type="ECO:0000256" key="11">
    <source>
        <dbReference type="ARBA" id="ARBA00022801"/>
    </source>
</evidence>
<feature type="binding site" evidence="15">
    <location>
        <position position="181"/>
    </location>
    <ligand>
        <name>a divalent metal cation</name>
        <dbReference type="ChEBI" id="CHEBI:60240"/>
    </ligand>
</feature>
<dbReference type="GO" id="GO:0004341">
    <property type="term" value="F:gluconolactonase activity"/>
    <property type="evidence" value="ECO:0007669"/>
    <property type="project" value="UniProtKB-EC"/>
</dbReference>
<sequence>MASIKCFLIVALLSFCVESKVSTPLIKNIHQGGVLSESPLWVNEEGALYWADILSQKIFRLEIDTGNVTSKYIGYGPVSLIIRVKDYPKLLLISVRSELYFLNWDNFEGDKSLRLLTAVDLGHPDNRCNDGKVDAKGRLWFGTIGKESGSWHEKDAASVYMLTENNFKNPEIKIRPVSISNGIAWSSDNKYMMYIDSSARAISVYDFDLETGKIENGRTLFSFPANNLTGSPDGMTIDRDDNLWVACFNDGKVIKVDPRAGKLLEQHRLPATKITSVMWGGYDYSTLYVTSASKDLTGSELAQQPEAGSVFAITGTGSSGYPMNEFIFKDADKY</sequence>
<evidence type="ECO:0000256" key="2">
    <source>
        <dbReference type="ARBA" id="ARBA00001913"/>
    </source>
</evidence>
<feature type="binding site" evidence="15">
    <location>
        <position position="129"/>
    </location>
    <ligand>
        <name>substrate</name>
    </ligand>
</feature>
<evidence type="ECO:0000313" key="18">
    <source>
        <dbReference type="Proteomes" id="UP000007151"/>
    </source>
</evidence>
<dbReference type="GO" id="GO:0019853">
    <property type="term" value="P:L-ascorbic acid biosynthetic process"/>
    <property type="evidence" value="ECO:0007669"/>
    <property type="project" value="TreeGrafter"/>
</dbReference>
<keyword evidence="18" id="KW-1185">Reference proteome</keyword>
<dbReference type="Proteomes" id="UP000007151">
    <property type="component" value="Unassembled WGS sequence"/>
</dbReference>
<comment type="similarity">
    <text evidence="6">Belongs to the SMP-30/CGR1 family.</text>
</comment>
<evidence type="ECO:0000259" key="16">
    <source>
        <dbReference type="Pfam" id="PF08450"/>
    </source>
</evidence>
<feature type="binding site" evidence="15">
    <location>
        <position position="37"/>
    </location>
    <ligand>
        <name>a divalent metal cation</name>
        <dbReference type="ChEBI" id="CHEBI:60240"/>
    </ligand>
</feature>
<comment type="caution">
    <text evidence="17">The sequence shown here is derived from an EMBL/GenBank/DDBJ whole genome shotgun (WGS) entry which is preliminary data.</text>
</comment>
<name>A0A212EV56_DANPL</name>
<dbReference type="Gene3D" id="2.120.10.30">
    <property type="entry name" value="TolB, C-terminal domain"/>
    <property type="match status" value="1"/>
</dbReference>
<dbReference type="GO" id="GO:0030234">
    <property type="term" value="F:enzyme regulator activity"/>
    <property type="evidence" value="ECO:0007669"/>
    <property type="project" value="InterPro"/>
</dbReference>
<feature type="active site" description="Proton donor/acceptor" evidence="14">
    <location>
        <position position="233"/>
    </location>
</feature>
<dbReference type="EC" id="3.1.1.17" evidence="7"/>
<gene>
    <name evidence="17" type="ORF">KGM_204686</name>
</gene>
<dbReference type="InterPro" id="IPR011042">
    <property type="entry name" value="6-blade_b-propeller_TolB-like"/>
</dbReference>
<dbReference type="eggNOG" id="KOG4499">
    <property type="taxonomic scope" value="Eukaryota"/>
</dbReference>
<evidence type="ECO:0000256" key="10">
    <source>
        <dbReference type="ARBA" id="ARBA00022723"/>
    </source>
</evidence>
<comment type="cofactor">
    <cofactor evidence="2">
        <name>Ca(2+)</name>
        <dbReference type="ChEBI" id="CHEBI:29108"/>
    </cofactor>
</comment>
<accession>A0A212EV56</accession>
<comment type="catalytic activity">
    <reaction evidence="1">
        <text>D-glucono-1,5-lactone + H2O = D-gluconate + H(+)</text>
        <dbReference type="Rhea" id="RHEA:10440"/>
        <dbReference type="ChEBI" id="CHEBI:15377"/>
        <dbReference type="ChEBI" id="CHEBI:15378"/>
        <dbReference type="ChEBI" id="CHEBI:16217"/>
        <dbReference type="ChEBI" id="CHEBI:18391"/>
        <dbReference type="EC" id="3.1.1.17"/>
    </reaction>
</comment>
<evidence type="ECO:0000256" key="5">
    <source>
        <dbReference type="ARBA" id="ARBA00004496"/>
    </source>
</evidence>
<keyword evidence="15" id="KW-0862">Zinc</keyword>
<keyword evidence="12" id="KW-0106">Calcium</keyword>
<evidence type="ECO:0000256" key="8">
    <source>
        <dbReference type="ARBA" id="ARBA00016808"/>
    </source>
</evidence>
<dbReference type="InterPro" id="IPR005511">
    <property type="entry name" value="SMP-30"/>
</dbReference>
<evidence type="ECO:0000256" key="4">
    <source>
        <dbReference type="ARBA" id="ARBA00001946"/>
    </source>
</evidence>
<reference evidence="17 18" key="1">
    <citation type="journal article" date="2011" name="Cell">
        <title>The monarch butterfly genome yields insights into long-distance migration.</title>
        <authorList>
            <person name="Zhan S."/>
            <person name="Merlin C."/>
            <person name="Boore J.L."/>
            <person name="Reppert S.M."/>
        </authorList>
    </citation>
    <scope>NUCLEOTIDE SEQUENCE [LARGE SCALE GENOMIC DNA]</scope>
    <source>
        <strain evidence="17">F-2</strain>
    </source>
</reference>
<evidence type="ECO:0000256" key="3">
    <source>
        <dbReference type="ARBA" id="ARBA00001936"/>
    </source>
</evidence>
<dbReference type="GO" id="GO:0005509">
    <property type="term" value="F:calcium ion binding"/>
    <property type="evidence" value="ECO:0007669"/>
    <property type="project" value="InterPro"/>
</dbReference>
<evidence type="ECO:0000256" key="7">
    <source>
        <dbReference type="ARBA" id="ARBA00013227"/>
    </source>
</evidence>
<comment type="subcellular location">
    <subcellularLocation>
        <location evidence="5">Cytoplasm</location>
    </subcellularLocation>
</comment>
<proteinExistence type="inferred from homology"/>
<comment type="cofactor">
    <cofactor evidence="15">
        <name>Zn(2+)</name>
        <dbReference type="ChEBI" id="CHEBI:29105"/>
    </cofactor>
    <text evidence="15">Binds 1 divalent metal cation per subunit.</text>
</comment>
<dbReference type="AlphaFoldDB" id="A0A212EV56"/>
<dbReference type="EMBL" id="AGBW02012248">
    <property type="protein sequence ID" value="OWR45359.1"/>
    <property type="molecule type" value="Genomic_DNA"/>
</dbReference>
<dbReference type="STRING" id="278856.A0A212EV56"/>
<protein>
    <recommendedName>
        <fullName evidence="8">Regucalcin</fullName>
        <ecNumber evidence="7">3.1.1.17</ecNumber>
    </recommendedName>
    <alternativeName>
        <fullName evidence="13">Gluconolactonase</fullName>
    </alternativeName>
</protein>
<dbReference type="InterPro" id="IPR013658">
    <property type="entry name" value="SGL"/>
</dbReference>
<keyword evidence="11" id="KW-0378">Hydrolase</keyword>
<dbReference type="PRINTS" id="PR01790">
    <property type="entry name" value="SMP30FAMILY"/>
</dbReference>
<dbReference type="PRINTS" id="PR01791">
    <property type="entry name" value="REGUCALCIN"/>
</dbReference>
<dbReference type="PANTHER" id="PTHR10907:SF47">
    <property type="entry name" value="REGUCALCIN"/>
    <property type="match status" value="1"/>
</dbReference>
<feature type="binding site" evidence="15">
    <location>
        <position position="127"/>
    </location>
    <ligand>
        <name>substrate</name>
    </ligand>
</feature>
<keyword evidence="9" id="KW-0963">Cytoplasm</keyword>
<dbReference type="PANTHER" id="PTHR10907">
    <property type="entry name" value="REGUCALCIN"/>
    <property type="match status" value="1"/>
</dbReference>
<feature type="binding site" evidence="15">
    <location>
        <position position="147"/>
    </location>
    <ligand>
        <name>substrate</name>
    </ligand>
</feature>
<keyword evidence="10 15" id="KW-0479">Metal-binding</keyword>
<evidence type="ECO:0000256" key="1">
    <source>
        <dbReference type="ARBA" id="ARBA00001589"/>
    </source>
</evidence>
<comment type="cofactor">
    <cofactor evidence="4">
        <name>Mg(2+)</name>
        <dbReference type="ChEBI" id="CHEBI:18420"/>
    </cofactor>
</comment>
<evidence type="ECO:0000256" key="12">
    <source>
        <dbReference type="ARBA" id="ARBA00022837"/>
    </source>
</evidence>
<evidence type="ECO:0000256" key="6">
    <source>
        <dbReference type="ARBA" id="ARBA00008853"/>
    </source>
</evidence>
<dbReference type="SUPFAM" id="SSF63829">
    <property type="entry name" value="Calcium-dependent phosphotriesterase"/>
    <property type="match status" value="1"/>
</dbReference>
<organism evidence="17 18">
    <name type="scientific">Danaus plexippus plexippus</name>
    <dbReference type="NCBI Taxonomy" id="278856"/>
    <lineage>
        <taxon>Eukaryota</taxon>
        <taxon>Metazoa</taxon>
        <taxon>Ecdysozoa</taxon>
        <taxon>Arthropoda</taxon>
        <taxon>Hexapoda</taxon>
        <taxon>Insecta</taxon>
        <taxon>Pterygota</taxon>
        <taxon>Neoptera</taxon>
        <taxon>Endopterygota</taxon>
        <taxon>Lepidoptera</taxon>
        <taxon>Glossata</taxon>
        <taxon>Ditrysia</taxon>
        <taxon>Papilionoidea</taxon>
        <taxon>Nymphalidae</taxon>
        <taxon>Danainae</taxon>
        <taxon>Danaini</taxon>
        <taxon>Danaina</taxon>
        <taxon>Danaus</taxon>
        <taxon>Danaus</taxon>
    </lineage>
</organism>
<evidence type="ECO:0000256" key="15">
    <source>
        <dbReference type="PIRSR" id="PIRSR605511-2"/>
    </source>
</evidence>
<evidence type="ECO:0000313" key="17">
    <source>
        <dbReference type="EMBL" id="OWR45359.1"/>
    </source>
</evidence>
<evidence type="ECO:0000256" key="13">
    <source>
        <dbReference type="ARBA" id="ARBA00032464"/>
    </source>
</evidence>
<dbReference type="KEGG" id="dpl:KGM_204686"/>